<feature type="compositionally biased region" description="Polar residues" evidence="1">
    <location>
        <begin position="282"/>
        <end position="293"/>
    </location>
</feature>
<organism evidence="2 3">
    <name type="scientific">Mugilogobius chulae</name>
    <name type="common">yellowstripe goby</name>
    <dbReference type="NCBI Taxonomy" id="88201"/>
    <lineage>
        <taxon>Eukaryota</taxon>
        <taxon>Metazoa</taxon>
        <taxon>Chordata</taxon>
        <taxon>Craniata</taxon>
        <taxon>Vertebrata</taxon>
        <taxon>Euteleostomi</taxon>
        <taxon>Actinopterygii</taxon>
        <taxon>Neopterygii</taxon>
        <taxon>Teleostei</taxon>
        <taxon>Neoteleostei</taxon>
        <taxon>Acanthomorphata</taxon>
        <taxon>Gobiaria</taxon>
        <taxon>Gobiiformes</taxon>
        <taxon>Gobioidei</taxon>
        <taxon>Gobiidae</taxon>
        <taxon>Gobionellinae</taxon>
        <taxon>Mugilogobius</taxon>
    </lineage>
</organism>
<name>A0AAW0N3C4_9GOBI</name>
<evidence type="ECO:0000256" key="1">
    <source>
        <dbReference type="SAM" id="MobiDB-lite"/>
    </source>
</evidence>
<dbReference type="EMBL" id="JBBPFD010000020">
    <property type="protein sequence ID" value="KAK7884140.1"/>
    <property type="molecule type" value="Genomic_DNA"/>
</dbReference>
<dbReference type="AlphaFoldDB" id="A0AAW0N3C4"/>
<comment type="caution">
    <text evidence="2">The sequence shown here is derived from an EMBL/GenBank/DDBJ whole genome shotgun (WGS) entry which is preliminary data.</text>
</comment>
<gene>
    <name evidence="2" type="ORF">WMY93_027263</name>
</gene>
<evidence type="ECO:0000313" key="2">
    <source>
        <dbReference type="EMBL" id="KAK7884140.1"/>
    </source>
</evidence>
<accession>A0AAW0N3C4</accession>
<protein>
    <submittedName>
        <fullName evidence="2">Uncharacterized protein</fullName>
    </submittedName>
</protein>
<evidence type="ECO:0000313" key="3">
    <source>
        <dbReference type="Proteomes" id="UP001460270"/>
    </source>
</evidence>
<reference evidence="3" key="1">
    <citation type="submission" date="2024-04" db="EMBL/GenBank/DDBJ databases">
        <title>Salinicola lusitanus LLJ914,a marine bacterium isolated from the Okinawa Trough.</title>
        <authorList>
            <person name="Li J."/>
        </authorList>
    </citation>
    <scope>NUCLEOTIDE SEQUENCE [LARGE SCALE GENOMIC DNA]</scope>
</reference>
<feature type="region of interest" description="Disordered" evidence="1">
    <location>
        <begin position="264"/>
        <end position="294"/>
    </location>
</feature>
<dbReference type="Proteomes" id="UP001460270">
    <property type="component" value="Unassembled WGS sequence"/>
</dbReference>
<keyword evidence="3" id="KW-1185">Reference proteome</keyword>
<proteinExistence type="predicted"/>
<feature type="region of interest" description="Disordered" evidence="1">
    <location>
        <begin position="366"/>
        <end position="386"/>
    </location>
</feature>
<sequence length="386" mass="42503">MRTISVFLQLLQPPPPPPHTLTTPHWSHSPTLVTTPTHWSPLPHTGHHSLTLVTTSHTDWVTTSHNDWSTTPQTGQPVVTLVTGTPQTGPHCPTLVSHTSLTLSHTSSRKPLVHALPHTGHHTPHTGTTLTLVHALRTQTGHVLAHTSTPSYTLVTHSAQQTGHGTPPHWSRHSHTLVPLPTTLVTDSRQDWCRRLPSHCRLVNHSRTDWSTLPQALSHALSTLVTHSPHETGHPASPHWVHHSTALVTIPTHWVNHFRTWTGSTHSPQTGHHRRPSHAHWSPNSSDTKSRQLPTGLGHALPPHWSPLPHNLVTHSPTLVTSSPTLVTTPHNWGSPLPSTWSPLPHTLGTHCPRNWSHFLTTGPPTARTQTGHHWPPQTGPLLPTH</sequence>